<name>A0ABR3VV76_9PEZI</name>
<evidence type="ECO:0000313" key="2">
    <source>
        <dbReference type="EMBL" id="KAL1845797.1"/>
    </source>
</evidence>
<dbReference type="EMBL" id="JAWRVE010000293">
    <property type="protein sequence ID" value="KAL1845797.1"/>
    <property type="molecule type" value="Genomic_DNA"/>
</dbReference>
<proteinExistence type="predicted"/>
<comment type="caution">
    <text evidence="2">The sequence shown here is derived from an EMBL/GenBank/DDBJ whole genome shotgun (WGS) entry which is preliminary data.</text>
</comment>
<keyword evidence="1" id="KW-0472">Membrane</keyword>
<keyword evidence="3" id="KW-1185">Reference proteome</keyword>
<evidence type="ECO:0000313" key="3">
    <source>
        <dbReference type="Proteomes" id="UP001583177"/>
    </source>
</evidence>
<dbReference type="PANTHER" id="PTHR34414:SF1">
    <property type="entry name" value="SUBTILISIN-LIKE SERINE PROTEASE"/>
    <property type="match status" value="1"/>
</dbReference>
<evidence type="ECO:0000256" key="1">
    <source>
        <dbReference type="SAM" id="Phobius"/>
    </source>
</evidence>
<keyword evidence="1" id="KW-1133">Transmembrane helix</keyword>
<accession>A0ABR3VV76</accession>
<dbReference type="PANTHER" id="PTHR34414">
    <property type="entry name" value="HET DOMAIN-CONTAINING PROTEIN-RELATED"/>
    <property type="match status" value="1"/>
</dbReference>
<dbReference type="Proteomes" id="UP001583177">
    <property type="component" value="Unassembled WGS sequence"/>
</dbReference>
<dbReference type="InterPro" id="IPR046536">
    <property type="entry name" value="DUF6601"/>
</dbReference>
<feature type="transmembrane region" description="Helical" evidence="1">
    <location>
        <begin position="289"/>
        <end position="311"/>
    </location>
</feature>
<gene>
    <name evidence="2" type="ORF">Daus18300_014442</name>
</gene>
<feature type="transmembrane region" description="Helical" evidence="1">
    <location>
        <begin position="251"/>
        <end position="269"/>
    </location>
</feature>
<dbReference type="Pfam" id="PF20246">
    <property type="entry name" value="DUF6601"/>
    <property type="match status" value="1"/>
</dbReference>
<keyword evidence="1" id="KW-0812">Transmembrane</keyword>
<organism evidence="2 3">
    <name type="scientific">Diaporthe australafricana</name>
    <dbReference type="NCBI Taxonomy" id="127596"/>
    <lineage>
        <taxon>Eukaryota</taxon>
        <taxon>Fungi</taxon>
        <taxon>Dikarya</taxon>
        <taxon>Ascomycota</taxon>
        <taxon>Pezizomycotina</taxon>
        <taxon>Sordariomycetes</taxon>
        <taxon>Sordariomycetidae</taxon>
        <taxon>Diaporthales</taxon>
        <taxon>Diaporthaceae</taxon>
        <taxon>Diaporthe</taxon>
    </lineage>
</organism>
<reference evidence="2 3" key="1">
    <citation type="journal article" date="2024" name="IMA Fungus">
        <title>IMA Genome - F19 : A genome assembly and annotation guide to empower mycologists, including annotated draft genome sequences of Ceratocystis pirilliformis, Diaporthe australafricana, Fusarium ophioides, Paecilomyces lecythidis, and Sporothrix stenoceras.</title>
        <authorList>
            <person name="Aylward J."/>
            <person name="Wilson A.M."/>
            <person name="Visagie C.M."/>
            <person name="Spraker J."/>
            <person name="Barnes I."/>
            <person name="Buitendag C."/>
            <person name="Ceriani C."/>
            <person name="Del Mar Angel L."/>
            <person name="du Plessis D."/>
            <person name="Fuchs T."/>
            <person name="Gasser K."/>
            <person name="Kramer D."/>
            <person name="Li W."/>
            <person name="Munsamy K."/>
            <person name="Piso A."/>
            <person name="Price J.L."/>
            <person name="Sonnekus B."/>
            <person name="Thomas C."/>
            <person name="van der Nest A."/>
            <person name="van Dijk A."/>
            <person name="van Heerden A."/>
            <person name="van Vuuren N."/>
            <person name="Yilmaz N."/>
            <person name="Duong T.A."/>
            <person name="van der Merwe N.A."/>
            <person name="Wingfield M.J."/>
            <person name="Wingfield B.D."/>
        </authorList>
    </citation>
    <scope>NUCLEOTIDE SEQUENCE [LARGE SCALE GENOMIC DNA]</scope>
    <source>
        <strain evidence="2 3">CMW 18300</strain>
    </source>
</reference>
<protein>
    <recommendedName>
        <fullName evidence="4">Subtilisin-like serine protease</fullName>
    </recommendedName>
</protein>
<evidence type="ECO:0008006" key="4">
    <source>
        <dbReference type="Google" id="ProtNLM"/>
    </source>
</evidence>
<sequence length="327" mass="37533">MAPPVPFIKEDELSLGDHLETVPGHPYLKLSDTASVSRFLHSELSTDRLREVYSILFLTSKPRNISPLHHQALKGRKIVITEQADLHLVTYPGRILIKPLPLWLLSHSFYEAQLVHPRPGVGDLAGEAHGFLRTYASLIQHESDLYIAKKEKLIPHSINLKWDAWCRFVGQLKYPFKASSERVEIAVRKSRNSGEALLVDAVPLYSDSLVSPRYHYGEIGLIRLNLWCFLTFREWEYLPVHYDYAAYFARYLAPCLFVFGALTVVLSAMQVDIAAHPEDSIYIPYSSRFVGLTVVLTIISCVFFPALYTFFAARELYFYFVYFRPQL</sequence>